<proteinExistence type="predicted"/>
<feature type="compositionally biased region" description="Polar residues" evidence="1">
    <location>
        <begin position="387"/>
        <end position="402"/>
    </location>
</feature>
<keyword evidence="3" id="KW-1185">Reference proteome</keyword>
<dbReference type="Proteomes" id="UP000272942">
    <property type="component" value="Unassembled WGS sequence"/>
</dbReference>
<feature type="region of interest" description="Disordered" evidence="1">
    <location>
        <begin position="453"/>
        <end position="480"/>
    </location>
</feature>
<evidence type="ECO:0000313" key="3">
    <source>
        <dbReference type="Proteomes" id="UP000272942"/>
    </source>
</evidence>
<feature type="compositionally biased region" description="Basic and acidic residues" evidence="1">
    <location>
        <begin position="328"/>
        <end position="337"/>
    </location>
</feature>
<sequence length="480" mass="53362">MGQPVTLTSTNVPRKLSPIGPVIHSAPETTNLTPIKPPSPLKTQLIMQSLCNESFPPTAVENPYRYNSTPSTLQRSTADSMETSDVLNDGSGKGSRSEFANHQTRLTKMGTQRRRSVDLIEQMVPTRLEEAYALKCQPPVRSESQTPSVPRTAFAERLLIARKAVDEGKLGSFRSSEPDDTIHLNFARRLREELESEVPISYPMNEGHKTRGANICMSQKTGTRGVEVYSDLLDKSEMTTRTQLSQTGQTFVSRQRAVSTDPHCYLSRSMPVQVVKPALRQAVALDSSGHDTGSPSDSTASMKSDERPSLFDPDRRAKRLSADSASAQDERVTEPKPKSALVSEHKRTQRQQKYDKSGGPQRTVVWMDEICGDSSPNLSDGKRDSANETQESSSVRSNTQTYLYPEQDIPGRLELNEAVLRKDGLSSLGIGCTQDERSMMCMDVQIRPTNYATDPAKQHKYRRSLPDPRLMSKQWPTDGE</sequence>
<evidence type="ECO:0000313" key="4">
    <source>
        <dbReference type="WBParaSite" id="ECPE_0000415801-mRNA-1"/>
    </source>
</evidence>
<evidence type="ECO:0000313" key="2">
    <source>
        <dbReference type="EMBL" id="VDP71759.1"/>
    </source>
</evidence>
<feature type="region of interest" description="Disordered" evidence="1">
    <location>
        <begin position="61"/>
        <end position="98"/>
    </location>
</feature>
<reference evidence="4" key="1">
    <citation type="submission" date="2016-06" db="UniProtKB">
        <authorList>
            <consortium name="WormBaseParasite"/>
        </authorList>
    </citation>
    <scope>IDENTIFICATION</scope>
</reference>
<feature type="compositionally biased region" description="Polar residues" evidence="1">
    <location>
        <begin position="65"/>
        <end position="86"/>
    </location>
</feature>
<organism evidence="4">
    <name type="scientific">Echinostoma caproni</name>
    <dbReference type="NCBI Taxonomy" id="27848"/>
    <lineage>
        <taxon>Eukaryota</taxon>
        <taxon>Metazoa</taxon>
        <taxon>Spiralia</taxon>
        <taxon>Lophotrochozoa</taxon>
        <taxon>Platyhelminthes</taxon>
        <taxon>Trematoda</taxon>
        <taxon>Digenea</taxon>
        <taxon>Plagiorchiida</taxon>
        <taxon>Echinostomata</taxon>
        <taxon>Echinostomatoidea</taxon>
        <taxon>Echinostomatidae</taxon>
        <taxon>Echinostoma</taxon>
    </lineage>
</organism>
<feature type="compositionally biased region" description="Basic and acidic residues" evidence="1">
    <location>
        <begin position="303"/>
        <end position="315"/>
    </location>
</feature>
<gene>
    <name evidence="2" type="ORF">ECPE_LOCUS4150</name>
</gene>
<feature type="compositionally biased region" description="Polar residues" evidence="1">
    <location>
        <begin position="290"/>
        <end position="302"/>
    </location>
</feature>
<accession>A0A183AB15</accession>
<feature type="region of interest" description="Disordered" evidence="1">
    <location>
        <begin position="286"/>
        <end position="403"/>
    </location>
</feature>
<feature type="region of interest" description="Disordered" evidence="1">
    <location>
        <begin position="1"/>
        <end position="37"/>
    </location>
</feature>
<name>A0A183AB15_9TREM</name>
<dbReference type="OrthoDB" id="6264531at2759"/>
<feature type="compositionally biased region" description="Polar residues" evidence="1">
    <location>
        <begin position="1"/>
        <end position="12"/>
    </location>
</feature>
<dbReference type="EMBL" id="UZAN01041038">
    <property type="protein sequence ID" value="VDP71759.1"/>
    <property type="molecule type" value="Genomic_DNA"/>
</dbReference>
<protein>
    <submittedName>
        <fullName evidence="4">PH domain-containing protein</fullName>
    </submittedName>
</protein>
<dbReference type="WBParaSite" id="ECPE_0000415801-mRNA-1">
    <property type="protein sequence ID" value="ECPE_0000415801-mRNA-1"/>
    <property type="gene ID" value="ECPE_0000415801"/>
</dbReference>
<dbReference type="AlphaFoldDB" id="A0A183AB15"/>
<reference evidence="2 3" key="2">
    <citation type="submission" date="2018-11" db="EMBL/GenBank/DDBJ databases">
        <authorList>
            <consortium name="Pathogen Informatics"/>
        </authorList>
    </citation>
    <scope>NUCLEOTIDE SEQUENCE [LARGE SCALE GENOMIC DNA]</scope>
    <source>
        <strain evidence="2 3">Egypt</strain>
    </source>
</reference>
<evidence type="ECO:0000256" key="1">
    <source>
        <dbReference type="SAM" id="MobiDB-lite"/>
    </source>
</evidence>